<name>A0A815PKG6_ADIRI</name>
<dbReference type="Proteomes" id="UP000663828">
    <property type="component" value="Unassembled WGS sequence"/>
</dbReference>
<dbReference type="InterPro" id="IPR017853">
    <property type="entry name" value="GH"/>
</dbReference>
<dbReference type="Pfam" id="PF11790">
    <property type="entry name" value="Glyco_hydro_cc"/>
    <property type="match status" value="1"/>
</dbReference>
<evidence type="ECO:0000313" key="3">
    <source>
        <dbReference type="EMBL" id="CAF1457341.1"/>
    </source>
</evidence>
<sequence>MDPYEAARLWKEFIEPLRQQGIRLGPPNISSCHIDFLALHWYGHGVDNFINYINNARQRLGSQYPVWITEFACTSWNANESFPQDEINQLFDQSLTRLDELHWIERYSWLGAMRCLPAIDI</sequence>
<dbReference type="AlphaFoldDB" id="A0A815PKG6"/>
<evidence type="ECO:0000313" key="5">
    <source>
        <dbReference type="Proteomes" id="UP000663852"/>
    </source>
</evidence>
<protein>
    <recommendedName>
        <fullName evidence="1">Asl1-like glycosyl hydrolase catalytic domain-containing protein</fullName>
    </recommendedName>
</protein>
<dbReference type="InterPro" id="IPR024655">
    <property type="entry name" value="Asl1_glyco_hydro_catalytic"/>
</dbReference>
<feature type="domain" description="Asl1-like glycosyl hydrolase catalytic" evidence="1">
    <location>
        <begin position="1"/>
        <end position="113"/>
    </location>
</feature>
<dbReference type="Proteomes" id="UP000663852">
    <property type="component" value="Unassembled WGS sequence"/>
</dbReference>
<organism evidence="2 5">
    <name type="scientific">Adineta ricciae</name>
    <name type="common">Rotifer</name>
    <dbReference type="NCBI Taxonomy" id="249248"/>
    <lineage>
        <taxon>Eukaryota</taxon>
        <taxon>Metazoa</taxon>
        <taxon>Spiralia</taxon>
        <taxon>Gnathifera</taxon>
        <taxon>Rotifera</taxon>
        <taxon>Eurotatoria</taxon>
        <taxon>Bdelloidea</taxon>
        <taxon>Adinetida</taxon>
        <taxon>Adinetidae</taxon>
        <taxon>Adineta</taxon>
    </lineage>
</organism>
<gene>
    <name evidence="2" type="ORF">EDS130_LOCUS39458</name>
    <name evidence="3" type="ORF">XAT740_LOCUS37234</name>
</gene>
<evidence type="ECO:0000313" key="2">
    <source>
        <dbReference type="EMBL" id="CAF1450075.1"/>
    </source>
</evidence>
<dbReference type="SUPFAM" id="SSF51445">
    <property type="entry name" value="(Trans)glycosidases"/>
    <property type="match status" value="1"/>
</dbReference>
<dbReference type="InterPro" id="IPR053183">
    <property type="entry name" value="ASL1"/>
</dbReference>
<dbReference type="EMBL" id="CAJNOR010003893">
    <property type="protein sequence ID" value="CAF1457341.1"/>
    <property type="molecule type" value="Genomic_DNA"/>
</dbReference>
<proteinExistence type="predicted"/>
<dbReference type="Gene3D" id="3.20.20.80">
    <property type="entry name" value="Glycosidases"/>
    <property type="match status" value="1"/>
</dbReference>
<keyword evidence="4" id="KW-1185">Reference proteome</keyword>
<accession>A0A815PKG6</accession>
<evidence type="ECO:0000259" key="1">
    <source>
        <dbReference type="Pfam" id="PF11790"/>
    </source>
</evidence>
<dbReference type="EMBL" id="CAJNOJ010000443">
    <property type="protein sequence ID" value="CAF1450075.1"/>
    <property type="molecule type" value="Genomic_DNA"/>
</dbReference>
<comment type="caution">
    <text evidence="2">The sequence shown here is derived from an EMBL/GenBank/DDBJ whole genome shotgun (WGS) entry which is preliminary data.</text>
</comment>
<dbReference type="PANTHER" id="PTHR34154:SF3">
    <property type="entry name" value="ALKALI-SENSITIVE LINKAGE PROTEIN 1"/>
    <property type="match status" value="1"/>
</dbReference>
<reference evidence="2" key="1">
    <citation type="submission" date="2021-02" db="EMBL/GenBank/DDBJ databases">
        <authorList>
            <person name="Nowell W R."/>
        </authorList>
    </citation>
    <scope>NUCLEOTIDE SEQUENCE</scope>
</reference>
<dbReference type="OrthoDB" id="43654at2759"/>
<evidence type="ECO:0000313" key="4">
    <source>
        <dbReference type="Proteomes" id="UP000663828"/>
    </source>
</evidence>
<dbReference type="GO" id="GO:0071966">
    <property type="term" value="P:fungal-type cell wall polysaccharide metabolic process"/>
    <property type="evidence" value="ECO:0007669"/>
    <property type="project" value="TreeGrafter"/>
</dbReference>
<dbReference type="PANTHER" id="PTHR34154">
    <property type="entry name" value="ALKALI-SENSITIVE LINKAGE PROTEIN 1"/>
    <property type="match status" value="1"/>
</dbReference>